<dbReference type="Pfam" id="PF06862">
    <property type="entry name" value="Utp25_C"/>
    <property type="match status" value="1"/>
</dbReference>
<reference evidence="9" key="2">
    <citation type="journal article" date="2016" name="G3 (Bethesda)">
        <title>Genome Evolution in Three Species of Cactophilic Drosophila.</title>
        <authorList>
            <person name="Sanchez-Flores A."/>
            <person name="Penazola F."/>
            <person name="Carpinteyro-Ponce J."/>
            <person name="Nazario-Yepiz N."/>
            <person name="Abreu-Goodger C."/>
            <person name="Machado C.A."/>
            <person name="Markow T.A."/>
        </authorList>
    </citation>
    <scope>NUCLEOTIDE SEQUENCE [LARGE SCALE GENOMIC DNA]</scope>
</reference>
<name>A0ABM1PLB5_DROAR</name>
<dbReference type="PANTHER" id="PTHR12933:SF0">
    <property type="entry name" value="U3 SMALL NUCLEOLAR RNA-ASSOCIATED PROTEIN 25 HOMOLOG"/>
    <property type="match status" value="1"/>
</dbReference>
<feature type="compositionally biased region" description="Basic residues" evidence="6">
    <location>
        <begin position="1"/>
        <end position="14"/>
    </location>
</feature>
<dbReference type="RefSeq" id="XP_017868001.1">
    <property type="nucleotide sequence ID" value="XM_018012512.1"/>
</dbReference>
<comment type="similarity">
    <text evidence="2">Belongs to the UTP25 family.</text>
</comment>
<evidence type="ECO:0000256" key="3">
    <source>
        <dbReference type="ARBA" id="ARBA00023242"/>
    </source>
</evidence>
<dbReference type="PANTHER" id="PTHR12933">
    <property type="entry name" value="ORF PROTEIN-RELATED"/>
    <property type="match status" value="1"/>
</dbReference>
<evidence type="ECO:0000256" key="2">
    <source>
        <dbReference type="ARBA" id="ARBA00009223"/>
    </source>
</evidence>
<reference evidence="9" key="1">
    <citation type="journal article" date="1997" name="Nucleic Acids Res.">
        <title>tRNAscan-SE: a program for improved detection of transfer RNA genes in genomic sequence.</title>
        <authorList>
            <person name="Lowe T.M."/>
            <person name="Eddy S.R."/>
        </authorList>
    </citation>
    <scope>NUCLEOTIDE SEQUENCE [LARGE SCALE GENOMIC DNA]</scope>
</reference>
<feature type="domain" description="UTP25 C-terminal" evidence="7">
    <location>
        <begin position="503"/>
        <end position="691"/>
    </location>
</feature>
<evidence type="ECO:0000256" key="6">
    <source>
        <dbReference type="SAM" id="MobiDB-lite"/>
    </source>
</evidence>
<organism evidence="9 10">
    <name type="scientific">Drosophila arizonae</name>
    <name type="common">Fruit fly</name>
    <dbReference type="NCBI Taxonomy" id="7263"/>
    <lineage>
        <taxon>Eukaryota</taxon>
        <taxon>Metazoa</taxon>
        <taxon>Ecdysozoa</taxon>
        <taxon>Arthropoda</taxon>
        <taxon>Hexapoda</taxon>
        <taxon>Insecta</taxon>
        <taxon>Pterygota</taxon>
        <taxon>Neoptera</taxon>
        <taxon>Endopterygota</taxon>
        <taxon>Diptera</taxon>
        <taxon>Brachycera</taxon>
        <taxon>Muscomorpha</taxon>
        <taxon>Ephydroidea</taxon>
        <taxon>Drosophilidae</taxon>
        <taxon>Drosophila</taxon>
    </lineage>
</organism>
<feature type="domain" description="UTP25 NTP hydrolase-like" evidence="8">
    <location>
        <begin position="219"/>
        <end position="493"/>
    </location>
</feature>
<dbReference type="InterPro" id="IPR010678">
    <property type="entry name" value="UTP25"/>
</dbReference>
<dbReference type="InterPro" id="IPR027417">
    <property type="entry name" value="P-loop_NTPase"/>
</dbReference>
<evidence type="ECO:0000256" key="5">
    <source>
        <dbReference type="ARBA" id="ARBA00032325"/>
    </source>
</evidence>
<protein>
    <recommendedName>
        <fullName evidence="4">U3 small nucleolar RNA-associated protein 25 homolog</fullName>
    </recommendedName>
    <alternativeName>
        <fullName evidence="5">UTP25 small subunit processor component</fullName>
    </alternativeName>
</protein>
<keyword evidence="3" id="KW-0539">Nucleus</keyword>
<evidence type="ECO:0000313" key="9">
    <source>
        <dbReference type="Proteomes" id="UP000694904"/>
    </source>
</evidence>
<feature type="compositionally biased region" description="Basic and acidic residues" evidence="6">
    <location>
        <begin position="15"/>
        <end position="25"/>
    </location>
</feature>
<feature type="compositionally biased region" description="Basic and acidic residues" evidence="6">
    <location>
        <begin position="36"/>
        <end position="45"/>
    </location>
</feature>
<dbReference type="Gene3D" id="3.40.50.300">
    <property type="entry name" value="P-loop containing nucleotide triphosphate hydrolases"/>
    <property type="match status" value="1"/>
</dbReference>
<gene>
    <name evidence="10" type="primary">LOC108616966</name>
</gene>
<comment type="subcellular location">
    <subcellularLocation>
        <location evidence="1">Nucleus</location>
        <location evidence="1">Nucleolus</location>
    </subcellularLocation>
</comment>
<evidence type="ECO:0000313" key="10">
    <source>
        <dbReference type="RefSeq" id="XP_017868001.1"/>
    </source>
</evidence>
<dbReference type="GeneID" id="108616966"/>
<dbReference type="InterPro" id="IPR053939">
    <property type="entry name" value="UTP25_C"/>
</dbReference>
<feature type="region of interest" description="Disordered" evidence="6">
    <location>
        <begin position="1"/>
        <end position="50"/>
    </location>
</feature>
<evidence type="ECO:0000256" key="1">
    <source>
        <dbReference type="ARBA" id="ARBA00004604"/>
    </source>
</evidence>
<evidence type="ECO:0000259" key="7">
    <source>
        <dbReference type="Pfam" id="PF06862"/>
    </source>
</evidence>
<evidence type="ECO:0000259" key="8">
    <source>
        <dbReference type="Pfam" id="PF22916"/>
    </source>
</evidence>
<reference evidence="10" key="3">
    <citation type="submission" date="2025-08" db="UniProtKB">
        <authorList>
            <consortium name="RefSeq"/>
        </authorList>
    </citation>
    <scope>IDENTIFICATION</scope>
    <source>
        <tissue evidence="10">Whole organism</tissue>
    </source>
</reference>
<sequence length="695" mass="81036">MKMKEKRKHFGSRPKRNDLRKDKKPPNKHKFIQRSRQMEQMHRTESQYQSTIDDGSKLTADLLPELQDEAQFYEQLVSGYSSTIAVPTLKSEEKCIIQETKVPEDDVEMDQNPQDIADIKKINVFKNRFDFEIESDDISAIIAKDTNEVKGKWSAIKNFKIEKPNLKSTVDPDDNYKQPADILKAADLQLLRVQPSLALNVSYPLSTVQTELFHMANRYLDLYYPQRTLDNAEEIRYVYCLHAINHILKSRALILRNNEKINELLKDPTQPTSEMSLPDSVRDQGLTRLKALIILPFRDSALKTVQIIAKLLFENRKDPKTGYPITKYERFLQEYSGNTVYFPKTNPKPADYEQTFNGNTDDNFKIGIRLTKKSMSLYTEFSGSDILIASPLALRMVINDKDQDFDFLNSVELLIIDQAELLLAQNWENLLQVLDHLHLQPQKLPETNCQRLRSYCLNATSRFYRQTLLFCSHDLPEFRGVINNKCHNYQGKVRIINQIESGSISNVLTPIKQVFQRIESSSVESALDDRFQHFVRHILPQFTKSGHSHCLIYVPSYFDYVRLRNHFKKEMISFVQISEYSKKEKISRARDIFFHSGAPFMLYSERGHFFRRTRIKGIRHLIFYQPPNFPNFYPELINLMLDINQNRRDGLQDVMSVKVLYTKFDLLSLSNIIGNENAWNLTTGASDSYLFSNKE</sequence>
<keyword evidence="9" id="KW-1185">Reference proteome</keyword>
<dbReference type="Pfam" id="PF22916">
    <property type="entry name" value="UTP25_NTPase-like"/>
    <property type="match status" value="1"/>
</dbReference>
<dbReference type="Proteomes" id="UP000694904">
    <property type="component" value="Chromosome 5"/>
</dbReference>
<dbReference type="InterPro" id="IPR053940">
    <property type="entry name" value="UTP25_NTPase-like"/>
</dbReference>
<proteinExistence type="inferred from homology"/>
<evidence type="ECO:0000256" key="4">
    <source>
        <dbReference type="ARBA" id="ARBA00024421"/>
    </source>
</evidence>
<accession>A0ABM1PLB5</accession>